<protein>
    <submittedName>
        <fullName evidence="3">(diamondback moth) hypothetical protein</fullName>
    </submittedName>
</protein>
<organism evidence="3 4">
    <name type="scientific">Plutella xylostella</name>
    <name type="common">Diamondback moth</name>
    <name type="synonym">Plutella maculipennis</name>
    <dbReference type="NCBI Taxonomy" id="51655"/>
    <lineage>
        <taxon>Eukaryota</taxon>
        <taxon>Metazoa</taxon>
        <taxon>Ecdysozoa</taxon>
        <taxon>Arthropoda</taxon>
        <taxon>Hexapoda</taxon>
        <taxon>Insecta</taxon>
        <taxon>Pterygota</taxon>
        <taxon>Neoptera</taxon>
        <taxon>Endopterygota</taxon>
        <taxon>Lepidoptera</taxon>
        <taxon>Glossata</taxon>
        <taxon>Ditrysia</taxon>
        <taxon>Yponomeutoidea</taxon>
        <taxon>Plutellidae</taxon>
        <taxon>Plutella</taxon>
    </lineage>
</organism>
<dbReference type="PANTHER" id="PTHR33327:SF3">
    <property type="entry name" value="RNA-DIRECTED DNA POLYMERASE"/>
    <property type="match status" value="1"/>
</dbReference>
<sequence>MTSRQVRTSDDNVAEPRERGPSPQYHDVENIPAAPSRVSTAPTATDVYRVGVKVPPFYAEKPMIWFKQLEGQFKLAGIKSDETKFYHATTYLEPPYVDIVDDLIENPPEKDMYETFKEELIKRLTKSKEKKILQLLMHEELGDRKPTQFLRHLQNLAGPNVPDDFIKTVWSSRLPNSTQTILAAQPSTTLKILADIADRVHDVVPIQTPYRQVASTSRMDEMPYHQVASASSSGSATTRKCYGFYG</sequence>
<dbReference type="PANTHER" id="PTHR33327">
    <property type="entry name" value="ENDONUCLEASE"/>
    <property type="match status" value="1"/>
</dbReference>
<name>A0A8S4G7K9_PLUXY</name>
<evidence type="ECO:0000256" key="1">
    <source>
        <dbReference type="SAM" id="MobiDB-lite"/>
    </source>
</evidence>
<dbReference type="AlphaFoldDB" id="A0A8S4G7K9"/>
<evidence type="ECO:0000313" key="4">
    <source>
        <dbReference type="Proteomes" id="UP000653454"/>
    </source>
</evidence>
<dbReference type="InterPro" id="IPR055469">
    <property type="entry name" value="DUF7041"/>
</dbReference>
<evidence type="ECO:0000259" key="2">
    <source>
        <dbReference type="Pfam" id="PF23055"/>
    </source>
</evidence>
<gene>
    <name evidence="3" type="ORF">PLXY2_LOCUS14886</name>
</gene>
<comment type="caution">
    <text evidence="3">The sequence shown here is derived from an EMBL/GenBank/DDBJ whole genome shotgun (WGS) entry which is preliminary data.</text>
</comment>
<keyword evidence="4" id="KW-1185">Reference proteome</keyword>
<feature type="compositionally biased region" description="Basic and acidic residues" evidence="1">
    <location>
        <begin position="7"/>
        <end position="20"/>
    </location>
</feature>
<dbReference type="EMBL" id="CAJHNJ030000151">
    <property type="protein sequence ID" value="CAG9136636.1"/>
    <property type="molecule type" value="Genomic_DNA"/>
</dbReference>
<reference evidence="3" key="1">
    <citation type="submission" date="2020-11" db="EMBL/GenBank/DDBJ databases">
        <authorList>
            <person name="Whiteford S."/>
        </authorList>
    </citation>
    <scope>NUCLEOTIDE SEQUENCE</scope>
</reference>
<dbReference type="Proteomes" id="UP000653454">
    <property type="component" value="Unassembled WGS sequence"/>
</dbReference>
<dbReference type="Pfam" id="PF23055">
    <property type="entry name" value="DUF7041"/>
    <property type="match status" value="1"/>
</dbReference>
<proteinExistence type="predicted"/>
<accession>A0A8S4G7K9</accession>
<evidence type="ECO:0000313" key="3">
    <source>
        <dbReference type="EMBL" id="CAG9136636.1"/>
    </source>
</evidence>
<feature type="region of interest" description="Disordered" evidence="1">
    <location>
        <begin position="1"/>
        <end position="40"/>
    </location>
</feature>
<feature type="domain" description="DUF7041" evidence="2">
    <location>
        <begin position="54"/>
        <end position="136"/>
    </location>
</feature>